<evidence type="ECO:0000313" key="2">
    <source>
        <dbReference type="EMBL" id="OFI05966.1"/>
    </source>
</evidence>
<dbReference type="Proteomes" id="UP000175744">
    <property type="component" value="Unassembled WGS sequence"/>
</dbReference>
<comment type="caution">
    <text evidence="2">The sequence shown here is derived from an EMBL/GenBank/DDBJ whole genome shotgun (WGS) entry which is preliminary data.</text>
</comment>
<dbReference type="RefSeq" id="WP_070110337.1">
    <property type="nucleotide sequence ID" value="NZ_LZFO01000017.1"/>
</dbReference>
<accession>A0A1E8EYN8</accession>
<dbReference type="EMBL" id="LZFO01000017">
    <property type="protein sequence ID" value="OFI05966.1"/>
    <property type="molecule type" value="Genomic_DNA"/>
</dbReference>
<sequence>MSKINAFRIINLNYNNNSMKIDDEIFELDGKSTLLSLRNGGGKTVMVQMMMAPFVNKRYRDLKDRAFKSYFTTSSPTYILTEWVLDGGVGHILVGMMIKKRSVVSDEDSSEELDIINFIYEYGMNNKYNIKNFPIVEQNKNTKKIKSFTNAKLLFEELKKDKYTTFNYFDMTASSQINNYFKNLKQYKINHKEWESIIKKINMKESGLSDLFKDAKNVSGLVEKWFIKTVEDKINREDDKVKNFSEIVKKYIYQYRDNQSKIEKKNSIEKFQICAKDILDSANIFVEQKNYSNSLANKIANFTMFLENKIKLEKENFENLNNIILDIENSIKEIQYEEISVEIYNIKDESMKIHRKKEDLERKVECFKNNINSLETQQYILQCAKIYEEYVKASRDVQKYENAIQIIKEKNKNLEPERENIGFTLKKYYEMKKEKVLRVLRENEENIKCVKENIENAKREIEEINKNLQEKYKIEGQLQNSINSFSKEEEIFNERYKKNFKRNIMGYYDENFINKTLLEYKNILNNKEKYISNNKKLLEEKFEENKIEEREKEDLTKEIVNISNEINNIKKQNEIFLKEIEKRKNIIKYVDVDDNKIFNKEYIIEEIAQLNFLNYI</sequence>
<gene>
    <name evidence="2" type="ORF">CLOACE_13470</name>
</gene>
<dbReference type="PATRIC" id="fig|1121290.3.peg.1326"/>
<dbReference type="AlphaFoldDB" id="A0A1E8EYN8"/>
<name>A0A1E8EYN8_9CLOT</name>
<keyword evidence="3" id="KW-1185">Reference proteome</keyword>
<protein>
    <submittedName>
        <fullName evidence="2">Uncharacterized protein</fullName>
    </submittedName>
</protein>
<keyword evidence="1" id="KW-0175">Coiled coil</keyword>
<feature type="coiled-coil region" evidence="1">
    <location>
        <begin position="350"/>
        <end position="474"/>
    </location>
</feature>
<evidence type="ECO:0000313" key="3">
    <source>
        <dbReference type="Proteomes" id="UP000175744"/>
    </source>
</evidence>
<proteinExistence type="predicted"/>
<organism evidence="2 3">
    <name type="scientific">Clostridium acetireducens DSM 10703</name>
    <dbReference type="NCBI Taxonomy" id="1121290"/>
    <lineage>
        <taxon>Bacteria</taxon>
        <taxon>Bacillati</taxon>
        <taxon>Bacillota</taxon>
        <taxon>Clostridia</taxon>
        <taxon>Eubacteriales</taxon>
        <taxon>Clostridiaceae</taxon>
        <taxon>Clostridium</taxon>
    </lineage>
</organism>
<dbReference type="OrthoDB" id="9815057at2"/>
<reference evidence="2 3" key="1">
    <citation type="submission" date="2016-06" db="EMBL/GenBank/DDBJ databases">
        <title>Genome sequence of Clostridium acetireducens DSM 10703.</title>
        <authorList>
            <person name="Poehlein A."/>
            <person name="Fluechter S."/>
            <person name="Duerre P."/>
            <person name="Daniel R."/>
        </authorList>
    </citation>
    <scope>NUCLEOTIDE SEQUENCE [LARGE SCALE GENOMIC DNA]</scope>
    <source>
        <strain evidence="2 3">DSM 10703</strain>
    </source>
</reference>
<evidence type="ECO:0000256" key="1">
    <source>
        <dbReference type="SAM" id="Coils"/>
    </source>
</evidence>
<feature type="coiled-coil region" evidence="1">
    <location>
        <begin position="520"/>
        <end position="579"/>
    </location>
</feature>
<dbReference type="STRING" id="1121290.CLAOCE_13470"/>